<feature type="region of interest" description="Disordered" evidence="1">
    <location>
        <begin position="1"/>
        <end position="46"/>
    </location>
</feature>
<evidence type="ECO:0000313" key="3">
    <source>
        <dbReference type="Proteomes" id="UP001152795"/>
    </source>
</evidence>
<dbReference type="PANTHER" id="PTHR35558">
    <property type="entry name" value="SGNH_HYDRO DOMAIN-CONTAINING PROTEIN"/>
    <property type="match status" value="1"/>
</dbReference>
<dbReference type="OrthoDB" id="5985771at2759"/>
<gene>
    <name evidence="2" type="ORF">PACLA_8A040775</name>
</gene>
<sequence>MPRLTRNSRESGPVFPGVVSSEQSSSESRTSIGATSSASTTTNTVVQSGTSTMPALSTGDIVTNVVQVLQGQLTSLVQNAIDAQLSSSASGSSVANCEVSSQAQLSTVTSRTASFVHNLATSAGNFSTLGSAPFRSSATSEASTGMPRMSLHGHGPSPFIVGPGYAPISAKIVNAIVSGKYINLGDLLPENALVVDDFSEPQLLLDGRLVLTGSARKPRKEITDILSWVEAFTVFSVIVCSYFPNRWRDLSSYKLLILRTYRQFAGYAWCDYDKAFRQHAAATRLLDWSELNVQLFNFHTAGSAYRGPNRLTTASSSSRSEPNGNRNHDCSVKCFSWNKGRCVAPSAVCRYKHACTLCSAAHREIECPSVSAASNPPFYSGSNGPVGVNKKRRL</sequence>
<dbReference type="EMBL" id="CACRXK020007446">
    <property type="protein sequence ID" value="CAB4012269.1"/>
    <property type="molecule type" value="Genomic_DNA"/>
</dbReference>
<proteinExistence type="predicted"/>
<accession>A0A6S7I5P7</accession>
<dbReference type="AlphaFoldDB" id="A0A6S7I5P7"/>
<organism evidence="2 3">
    <name type="scientific">Paramuricea clavata</name>
    <name type="common">Red gorgonian</name>
    <name type="synonym">Violescent sea-whip</name>
    <dbReference type="NCBI Taxonomy" id="317549"/>
    <lineage>
        <taxon>Eukaryota</taxon>
        <taxon>Metazoa</taxon>
        <taxon>Cnidaria</taxon>
        <taxon>Anthozoa</taxon>
        <taxon>Octocorallia</taxon>
        <taxon>Malacalcyonacea</taxon>
        <taxon>Plexauridae</taxon>
        <taxon>Paramuricea</taxon>
    </lineage>
</organism>
<protein>
    <submittedName>
        <fullName evidence="2">Uncharacterized protein</fullName>
    </submittedName>
</protein>
<dbReference type="Proteomes" id="UP001152795">
    <property type="component" value="Unassembled WGS sequence"/>
</dbReference>
<evidence type="ECO:0000313" key="2">
    <source>
        <dbReference type="EMBL" id="CAB4012269.1"/>
    </source>
</evidence>
<comment type="caution">
    <text evidence="2">The sequence shown here is derived from an EMBL/GenBank/DDBJ whole genome shotgun (WGS) entry which is preliminary data.</text>
</comment>
<name>A0A6S7I5P7_PARCT</name>
<dbReference type="PANTHER" id="PTHR35558:SF1">
    <property type="entry name" value="ENDONUCLEASE_EXONUCLEASE_PHOSPHATASE DOMAIN-CONTAINING PROTEIN"/>
    <property type="match status" value="1"/>
</dbReference>
<feature type="compositionally biased region" description="Low complexity" evidence="1">
    <location>
        <begin position="20"/>
        <end position="46"/>
    </location>
</feature>
<keyword evidence="3" id="KW-1185">Reference proteome</keyword>
<evidence type="ECO:0000256" key="1">
    <source>
        <dbReference type="SAM" id="MobiDB-lite"/>
    </source>
</evidence>
<reference evidence="2" key="1">
    <citation type="submission" date="2020-04" db="EMBL/GenBank/DDBJ databases">
        <authorList>
            <person name="Alioto T."/>
            <person name="Alioto T."/>
            <person name="Gomez Garrido J."/>
        </authorList>
    </citation>
    <scope>NUCLEOTIDE SEQUENCE</scope>
    <source>
        <strain evidence="2">A484AB</strain>
    </source>
</reference>